<dbReference type="PRINTS" id="PR00344">
    <property type="entry name" value="BCTRLSENSOR"/>
</dbReference>
<dbReference type="Gene3D" id="3.30.565.10">
    <property type="entry name" value="Histidine kinase-like ATPase, C-terminal domain"/>
    <property type="match status" value="1"/>
</dbReference>
<dbReference type="OrthoDB" id="9760427at2"/>
<keyword evidence="9" id="KW-1185">Reference proteome</keyword>
<dbReference type="SUPFAM" id="SSF55874">
    <property type="entry name" value="ATPase domain of HSP90 chaperone/DNA topoisomerase II/histidine kinase"/>
    <property type="match status" value="1"/>
</dbReference>
<dbReference type="InterPro" id="IPR050736">
    <property type="entry name" value="Sensor_HK_Regulatory"/>
</dbReference>
<dbReference type="CDD" id="cd00075">
    <property type="entry name" value="HATPase"/>
    <property type="match status" value="1"/>
</dbReference>
<dbReference type="EC" id="2.7.13.3" evidence="2"/>
<dbReference type="RefSeq" id="WP_128465164.1">
    <property type="nucleotide sequence ID" value="NZ_CP035108.1"/>
</dbReference>
<dbReference type="EMBL" id="CP035108">
    <property type="protein sequence ID" value="QAR31877.1"/>
    <property type="molecule type" value="Genomic_DNA"/>
</dbReference>
<evidence type="ECO:0000256" key="4">
    <source>
        <dbReference type="ARBA" id="ARBA00022679"/>
    </source>
</evidence>
<dbReference type="Pfam" id="PF02518">
    <property type="entry name" value="HATPase_c"/>
    <property type="match status" value="1"/>
</dbReference>
<dbReference type="KEGG" id="gtl:EP073_00210"/>
<keyword evidence="5" id="KW-0418">Kinase</keyword>
<dbReference type="AlphaFoldDB" id="A0A3R5XVW0"/>
<accession>A0A3R5XVW0</accession>
<dbReference type="GO" id="GO:0000155">
    <property type="term" value="F:phosphorelay sensor kinase activity"/>
    <property type="evidence" value="ECO:0007669"/>
    <property type="project" value="InterPro"/>
</dbReference>
<name>A0A3R5XVW0_9BACT</name>
<dbReference type="Gene3D" id="1.10.287.130">
    <property type="match status" value="1"/>
</dbReference>
<comment type="catalytic activity">
    <reaction evidence="1">
        <text>ATP + protein L-histidine = ADP + protein N-phospho-L-histidine.</text>
        <dbReference type="EC" id="2.7.13.3"/>
    </reaction>
</comment>
<dbReference type="InterPro" id="IPR005467">
    <property type="entry name" value="His_kinase_dom"/>
</dbReference>
<organism evidence="8 9">
    <name type="scientific">Geovibrio thiophilus</name>
    <dbReference type="NCBI Taxonomy" id="139438"/>
    <lineage>
        <taxon>Bacteria</taxon>
        <taxon>Pseudomonadati</taxon>
        <taxon>Deferribacterota</taxon>
        <taxon>Deferribacteres</taxon>
        <taxon>Deferribacterales</taxon>
        <taxon>Geovibrionaceae</taxon>
        <taxon>Geovibrio</taxon>
    </lineage>
</organism>
<dbReference type="PROSITE" id="PS50109">
    <property type="entry name" value="HIS_KIN"/>
    <property type="match status" value="1"/>
</dbReference>
<gene>
    <name evidence="8" type="ORF">EP073_00210</name>
</gene>
<dbReference type="SMART" id="SM00387">
    <property type="entry name" value="HATPase_c"/>
    <property type="match status" value="1"/>
</dbReference>
<sequence>MTPDAGLIRLLENSLGISIVSCTIVFSGKTHSLLSGKEQEAHLLEVAGESFSCTIGYRGSADEEKARLILADAVSLYCAAMKGGFPAECAKRADLLGSIVSGGSIDNILNELVLLIVATPAFDSAGVFLLNEILLELRGLVYAGEAENKAGKGISFRSRKIRFTKKSPLSDIMYFGRSGTVDLDKVEDWKGMQDCLKGEAYACPLINMDGSAAGMVIATGGGYSDEAAAILQFYSNLCSIALSNANMRGELIRLKTYEEDFEKVDYVSKDLVKMGMLAATVAHELKNPLVAIGGFAKRLAAFGSDPRMDNYIAMIQSEVTRLENLVTEILDYSKSIDLKIERLRLDTVVNETLRLLSESISIGMIHVSKSVDPEISVHADKNRFIQVLINVIINAIQIMPSGGDLKISAEESSETIILYIKDTGGGVPECEMEKIFEPFHSSKQDGTGLGLSLSKKIMTAHGGQITVTNDETGAVFALILPKPGGFND</sequence>
<evidence type="ECO:0000256" key="1">
    <source>
        <dbReference type="ARBA" id="ARBA00000085"/>
    </source>
</evidence>
<dbReference type="InterPro" id="IPR003594">
    <property type="entry name" value="HATPase_dom"/>
</dbReference>
<evidence type="ECO:0000259" key="7">
    <source>
        <dbReference type="PROSITE" id="PS50109"/>
    </source>
</evidence>
<dbReference type="PANTHER" id="PTHR43711">
    <property type="entry name" value="TWO-COMPONENT HISTIDINE KINASE"/>
    <property type="match status" value="1"/>
</dbReference>
<dbReference type="InterPro" id="IPR036890">
    <property type="entry name" value="HATPase_C_sf"/>
</dbReference>
<dbReference type="CDD" id="cd00082">
    <property type="entry name" value="HisKA"/>
    <property type="match status" value="1"/>
</dbReference>
<reference evidence="8 9" key="1">
    <citation type="submission" date="2019-01" db="EMBL/GenBank/DDBJ databases">
        <title>Geovibrio thiophilus DSM 11263, complete genome.</title>
        <authorList>
            <person name="Spring S."/>
            <person name="Bunk B."/>
            <person name="Sproer C."/>
        </authorList>
    </citation>
    <scope>NUCLEOTIDE SEQUENCE [LARGE SCALE GENOMIC DNA]</scope>
    <source>
        <strain evidence="8 9">DSM 11263</strain>
    </source>
</reference>
<evidence type="ECO:0000256" key="5">
    <source>
        <dbReference type="ARBA" id="ARBA00022777"/>
    </source>
</evidence>
<dbReference type="SMART" id="SM00388">
    <property type="entry name" value="HisKA"/>
    <property type="match status" value="1"/>
</dbReference>
<feature type="domain" description="Histidine kinase" evidence="7">
    <location>
        <begin position="280"/>
        <end position="484"/>
    </location>
</feature>
<dbReference type="InterPro" id="IPR004358">
    <property type="entry name" value="Sig_transdc_His_kin-like_C"/>
</dbReference>
<keyword evidence="3" id="KW-0597">Phosphoprotein</keyword>
<dbReference type="SUPFAM" id="SSF47384">
    <property type="entry name" value="Homodimeric domain of signal transducing histidine kinase"/>
    <property type="match status" value="1"/>
</dbReference>
<dbReference type="Proteomes" id="UP000287502">
    <property type="component" value="Chromosome"/>
</dbReference>
<protein>
    <recommendedName>
        <fullName evidence="2">histidine kinase</fullName>
        <ecNumber evidence="2">2.7.13.3</ecNumber>
    </recommendedName>
</protein>
<dbReference type="InterPro" id="IPR036097">
    <property type="entry name" value="HisK_dim/P_sf"/>
</dbReference>
<dbReference type="Pfam" id="PF00512">
    <property type="entry name" value="HisKA"/>
    <property type="match status" value="1"/>
</dbReference>
<keyword evidence="4" id="KW-0808">Transferase</keyword>
<proteinExistence type="predicted"/>
<evidence type="ECO:0000256" key="6">
    <source>
        <dbReference type="ARBA" id="ARBA00023012"/>
    </source>
</evidence>
<keyword evidence="6" id="KW-0902">Two-component regulatory system</keyword>
<evidence type="ECO:0000313" key="9">
    <source>
        <dbReference type="Proteomes" id="UP000287502"/>
    </source>
</evidence>
<evidence type="ECO:0000313" key="8">
    <source>
        <dbReference type="EMBL" id="QAR31877.1"/>
    </source>
</evidence>
<evidence type="ECO:0000256" key="3">
    <source>
        <dbReference type="ARBA" id="ARBA00022553"/>
    </source>
</evidence>
<evidence type="ECO:0000256" key="2">
    <source>
        <dbReference type="ARBA" id="ARBA00012438"/>
    </source>
</evidence>
<dbReference type="InterPro" id="IPR003661">
    <property type="entry name" value="HisK_dim/P_dom"/>
</dbReference>
<dbReference type="PANTHER" id="PTHR43711:SF1">
    <property type="entry name" value="HISTIDINE KINASE 1"/>
    <property type="match status" value="1"/>
</dbReference>